<dbReference type="GO" id="GO:0003700">
    <property type="term" value="F:DNA-binding transcription factor activity"/>
    <property type="evidence" value="ECO:0007669"/>
    <property type="project" value="InterPro"/>
</dbReference>
<evidence type="ECO:0000256" key="3">
    <source>
        <dbReference type="ARBA" id="ARBA00023163"/>
    </source>
</evidence>
<dbReference type="EMBL" id="JAFMOF010000009">
    <property type="protein sequence ID" value="MBO0657436.1"/>
    <property type="molecule type" value="Genomic_DNA"/>
</dbReference>
<evidence type="ECO:0000259" key="4">
    <source>
        <dbReference type="PROSITE" id="PS50995"/>
    </source>
</evidence>
<evidence type="ECO:0000256" key="2">
    <source>
        <dbReference type="ARBA" id="ARBA00023125"/>
    </source>
</evidence>
<gene>
    <name evidence="5" type="ORF">J1792_33400</name>
</gene>
<dbReference type="Proteomes" id="UP000664781">
    <property type="component" value="Unassembled WGS sequence"/>
</dbReference>
<dbReference type="PROSITE" id="PS01117">
    <property type="entry name" value="HTH_MARR_1"/>
    <property type="match status" value="1"/>
</dbReference>
<reference evidence="5" key="1">
    <citation type="submission" date="2021-03" db="EMBL/GenBank/DDBJ databases">
        <title>Streptomyces strains.</title>
        <authorList>
            <person name="Lund M.B."/>
            <person name="Toerring T."/>
        </authorList>
    </citation>
    <scope>NUCLEOTIDE SEQUENCE</scope>
    <source>
        <strain evidence="5">JCM 4242</strain>
    </source>
</reference>
<dbReference type="GO" id="GO:0006950">
    <property type="term" value="P:response to stress"/>
    <property type="evidence" value="ECO:0007669"/>
    <property type="project" value="TreeGrafter"/>
</dbReference>
<feature type="domain" description="HTH marR-type" evidence="4">
    <location>
        <begin position="23"/>
        <end position="159"/>
    </location>
</feature>
<keyword evidence="1" id="KW-0805">Transcription regulation</keyword>
<dbReference type="InterPro" id="IPR023187">
    <property type="entry name" value="Tscrpt_reg_MarR-type_CS"/>
</dbReference>
<dbReference type="SMART" id="SM00347">
    <property type="entry name" value="HTH_MARR"/>
    <property type="match status" value="1"/>
</dbReference>
<protein>
    <submittedName>
        <fullName evidence="5">MarR family transcriptional regulator</fullName>
    </submittedName>
</protein>
<evidence type="ECO:0000313" key="5">
    <source>
        <dbReference type="EMBL" id="MBO0657436.1"/>
    </source>
</evidence>
<name>A0A939FS38_9ACTN</name>
<organism evidence="5 6">
    <name type="scientific">Streptomyces triculaminicus</name>
    <dbReference type="NCBI Taxonomy" id="2816232"/>
    <lineage>
        <taxon>Bacteria</taxon>
        <taxon>Bacillati</taxon>
        <taxon>Actinomycetota</taxon>
        <taxon>Actinomycetes</taxon>
        <taxon>Kitasatosporales</taxon>
        <taxon>Streptomycetaceae</taxon>
        <taxon>Streptomyces</taxon>
    </lineage>
</organism>
<keyword evidence="6" id="KW-1185">Reference proteome</keyword>
<keyword evidence="2" id="KW-0238">DNA-binding</keyword>
<dbReference type="Gene3D" id="1.10.10.10">
    <property type="entry name" value="Winged helix-like DNA-binding domain superfamily/Winged helix DNA-binding domain"/>
    <property type="match status" value="1"/>
</dbReference>
<dbReference type="InterPro" id="IPR039422">
    <property type="entry name" value="MarR/SlyA-like"/>
</dbReference>
<dbReference type="PROSITE" id="PS50995">
    <property type="entry name" value="HTH_MARR_2"/>
    <property type="match status" value="1"/>
</dbReference>
<comment type="caution">
    <text evidence="5">The sequence shown here is derived from an EMBL/GenBank/DDBJ whole genome shotgun (WGS) entry which is preliminary data.</text>
</comment>
<dbReference type="GO" id="GO:0003677">
    <property type="term" value="F:DNA binding"/>
    <property type="evidence" value="ECO:0007669"/>
    <property type="project" value="UniProtKB-KW"/>
</dbReference>
<proteinExistence type="predicted"/>
<evidence type="ECO:0000313" key="6">
    <source>
        <dbReference type="Proteomes" id="UP000664781"/>
    </source>
</evidence>
<dbReference type="PRINTS" id="PR00598">
    <property type="entry name" value="HTHMARR"/>
</dbReference>
<dbReference type="SUPFAM" id="SSF46785">
    <property type="entry name" value="Winged helix' DNA-binding domain"/>
    <property type="match status" value="1"/>
</dbReference>
<dbReference type="InterPro" id="IPR000835">
    <property type="entry name" value="HTH_MarR-typ"/>
</dbReference>
<dbReference type="InterPro" id="IPR036390">
    <property type="entry name" value="WH_DNA-bd_sf"/>
</dbReference>
<dbReference type="AlphaFoldDB" id="A0A939FS38"/>
<sequence length="164" mass="18203">MLPSLEDMRARWTAQHPDMDTSPMEVIALIRRVHTLHERALRPLHEAAPVTAPELDLLIPLRHASGPVIARRLAAHLGISRVAVSKSLARLEERGYIRRTPSAADRRSVEVVITEAGAQAIDTLFPRLLEREVELLAGLGKDREQVVAALTRLTEVLQAADPDR</sequence>
<accession>A0A939FS38</accession>
<dbReference type="PANTHER" id="PTHR33164">
    <property type="entry name" value="TRANSCRIPTIONAL REGULATOR, MARR FAMILY"/>
    <property type="match status" value="1"/>
</dbReference>
<dbReference type="Pfam" id="PF12802">
    <property type="entry name" value="MarR_2"/>
    <property type="match status" value="1"/>
</dbReference>
<dbReference type="InterPro" id="IPR036388">
    <property type="entry name" value="WH-like_DNA-bd_sf"/>
</dbReference>
<keyword evidence="3" id="KW-0804">Transcription</keyword>
<dbReference type="PANTHER" id="PTHR33164:SF43">
    <property type="entry name" value="HTH-TYPE TRANSCRIPTIONAL REPRESSOR YETL"/>
    <property type="match status" value="1"/>
</dbReference>
<evidence type="ECO:0000256" key="1">
    <source>
        <dbReference type="ARBA" id="ARBA00023015"/>
    </source>
</evidence>